<dbReference type="RefSeq" id="WP_087844630.1">
    <property type="nucleotide sequence ID" value="NZ_FYAK01000002.1"/>
</dbReference>
<reference evidence="2" key="1">
    <citation type="submission" date="2017-06" db="EMBL/GenBank/DDBJ databases">
        <authorList>
            <person name="Rodrigo-Torres L."/>
            <person name="Arahal R.D."/>
            <person name="Lucena T."/>
        </authorList>
    </citation>
    <scope>NUCLEOTIDE SEQUENCE [LARGE SCALE GENOMIC DNA]</scope>
    <source>
        <strain evidence="2">CECT 9190</strain>
    </source>
</reference>
<sequence length="225" mass="24826">MNKFILATFITTALLGCNSNDGEDIIVDKVGLDISALTEQQKQDYAQVSTDINALVLDVAGTCVDKQEQINADFTTLRCNIADHLTDIAKTEYSTITLVEGKLDITRENNARFIIKTDEDVKFNAPTISSEALSYRLSSDNSITVQISDEDDQILTASFRGFYTNGSLSDNGSWTTESIKDQSFIFTDDENTQLIALTEGQAKLIGKDEKSYSWSTDTMGKVVLK</sequence>
<evidence type="ECO:0000313" key="2">
    <source>
        <dbReference type="Proteomes" id="UP000195963"/>
    </source>
</evidence>
<dbReference type="PROSITE" id="PS51257">
    <property type="entry name" value="PROKAR_LIPOPROTEIN"/>
    <property type="match status" value="1"/>
</dbReference>
<accession>A0A1Y6MCB4</accession>
<dbReference type="AlphaFoldDB" id="A0A1Y6MCB4"/>
<dbReference type="EMBL" id="FYAK01000002">
    <property type="protein sequence ID" value="SMY34204.1"/>
    <property type="molecule type" value="Genomic_DNA"/>
</dbReference>
<protein>
    <recommendedName>
        <fullName evidence="3">Lipoprotein</fullName>
    </recommendedName>
</protein>
<dbReference type="Proteomes" id="UP000195963">
    <property type="component" value="Unassembled WGS sequence"/>
</dbReference>
<name>A0A1Y6MCB4_9GAMM</name>
<gene>
    <name evidence="1" type="ORF">PMAL9190_01550</name>
</gene>
<organism evidence="1 2">
    <name type="scientific">Photobacterium malacitanum</name>
    <dbReference type="NCBI Taxonomy" id="2204294"/>
    <lineage>
        <taxon>Bacteria</taxon>
        <taxon>Pseudomonadati</taxon>
        <taxon>Pseudomonadota</taxon>
        <taxon>Gammaproteobacteria</taxon>
        <taxon>Vibrionales</taxon>
        <taxon>Vibrionaceae</taxon>
        <taxon>Photobacterium</taxon>
    </lineage>
</organism>
<evidence type="ECO:0008006" key="3">
    <source>
        <dbReference type="Google" id="ProtNLM"/>
    </source>
</evidence>
<keyword evidence="2" id="KW-1185">Reference proteome</keyword>
<proteinExistence type="predicted"/>
<evidence type="ECO:0000313" key="1">
    <source>
        <dbReference type="EMBL" id="SMY34204.1"/>
    </source>
</evidence>